<protein>
    <submittedName>
        <fullName evidence="2">Uncharacterized protein</fullName>
    </submittedName>
</protein>
<feature type="region of interest" description="Disordered" evidence="1">
    <location>
        <begin position="127"/>
        <end position="153"/>
    </location>
</feature>
<dbReference type="EMBL" id="JAGFBR010000017">
    <property type="protein sequence ID" value="KAH0451611.1"/>
    <property type="molecule type" value="Genomic_DNA"/>
</dbReference>
<name>A0AAV7G5Z8_DENCH</name>
<dbReference type="Proteomes" id="UP000775213">
    <property type="component" value="Unassembled WGS sequence"/>
</dbReference>
<dbReference type="AlphaFoldDB" id="A0AAV7G5Z8"/>
<comment type="caution">
    <text evidence="2">The sequence shown here is derived from an EMBL/GenBank/DDBJ whole genome shotgun (WGS) entry which is preliminary data.</text>
</comment>
<evidence type="ECO:0000313" key="2">
    <source>
        <dbReference type="EMBL" id="KAH0451611.1"/>
    </source>
</evidence>
<accession>A0AAV7G5Z8</accession>
<organism evidence="2 3">
    <name type="scientific">Dendrobium chrysotoxum</name>
    <name type="common">Orchid</name>
    <dbReference type="NCBI Taxonomy" id="161865"/>
    <lineage>
        <taxon>Eukaryota</taxon>
        <taxon>Viridiplantae</taxon>
        <taxon>Streptophyta</taxon>
        <taxon>Embryophyta</taxon>
        <taxon>Tracheophyta</taxon>
        <taxon>Spermatophyta</taxon>
        <taxon>Magnoliopsida</taxon>
        <taxon>Liliopsida</taxon>
        <taxon>Asparagales</taxon>
        <taxon>Orchidaceae</taxon>
        <taxon>Epidendroideae</taxon>
        <taxon>Malaxideae</taxon>
        <taxon>Dendrobiinae</taxon>
        <taxon>Dendrobium</taxon>
    </lineage>
</organism>
<evidence type="ECO:0000256" key="1">
    <source>
        <dbReference type="SAM" id="MobiDB-lite"/>
    </source>
</evidence>
<sequence length="386" mass="42083">MLATIKRPLYWNIEWPKLVVVLAAFTMKAMTSTLLGDIRRAPTPAPTPAPAPLNQNKYMAHRVLKGILSNKSGAKLSLCNTDVAHLKDIYVNDNTRMELPSSPLFKLQEELILIFEPKISQGAKQAIHGQSKGAEQESKISQGAKQAIHGQSKGAEQRNISILITPNFIHKERAISEDSYTSYTSRCPQLGTKRIIGKCLSTFLHLKSSQNLNPSSQTWLPSPKSTLTVSLSLPRSSASCPRIPARAIYCPAPLGGFHQLSSNFVAPTSAAQVSAHPAGCCPAVFSQVNCCSGCRNNPTRCLGYSGYCPVAVLRISGHKGCCSTVPAANKRGLSLREGLILAKVEDNVESPIRLAVESPIQEQEFYECKKQQVSQDLFECKRLANK</sequence>
<reference evidence="2 3" key="1">
    <citation type="journal article" date="2021" name="Hortic Res">
        <title>Chromosome-scale assembly of the Dendrobium chrysotoxum genome enhances the understanding of orchid evolution.</title>
        <authorList>
            <person name="Zhang Y."/>
            <person name="Zhang G.Q."/>
            <person name="Zhang D."/>
            <person name="Liu X.D."/>
            <person name="Xu X.Y."/>
            <person name="Sun W.H."/>
            <person name="Yu X."/>
            <person name="Zhu X."/>
            <person name="Wang Z.W."/>
            <person name="Zhao X."/>
            <person name="Zhong W.Y."/>
            <person name="Chen H."/>
            <person name="Yin W.L."/>
            <person name="Huang T."/>
            <person name="Niu S.C."/>
            <person name="Liu Z.J."/>
        </authorList>
    </citation>
    <scope>NUCLEOTIDE SEQUENCE [LARGE SCALE GENOMIC DNA]</scope>
    <source>
        <strain evidence="2">Lindl</strain>
    </source>
</reference>
<keyword evidence="3" id="KW-1185">Reference proteome</keyword>
<gene>
    <name evidence="2" type="ORF">IEQ34_018910</name>
</gene>
<evidence type="ECO:0000313" key="3">
    <source>
        <dbReference type="Proteomes" id="UP000775213"/>
    </source>
</evidence>
<proteinExistence type="predicted"/>